<evidence type="ECO:0000313" key="12">
    <source>
        <dbReference type="Proteomes" id="UP000224634"/>
    </source>
</evidence>
<comment type="subcellular location">
    <subcellularLocation>
        <location evidence="1">Nucleus</location>
    </subcellularLocation>
</comment>
<keyword evidence="7" id="KW-0804">Transcription</keyword>
<dbReference type="GO" id="GO:0006355">
    <property type="term" value="P:regulation of DNA-templated transcription"/>
    <property type="evidence" value="ECO:0007669"/>
    <property type="project" value="InterPro"/>
</dbReference>
<evidence type="ECO:0000256" key="6">
    <source>
        <dbReference type="ARBA" id="ARBA00023015"/>
    </source>
</evidence>
<evidence type="ECO:0000256" key="4">
    <source>
        <dbReference type="ARBA" id="ARBA00022763"/>
    </source>
</evidence>
<dbReference type="Pfam" id="PF08214">
    <property type="entry name" value="HAT_KAT11"/>
    <property type="match status" value="1"/>
</dbReference>
<dbReference type="Proteomes" id="UP000224634">
    <property type="component" value="Unassembled WGS sequence"/>
</dbReference>
<reference evidence="11 12" key="1">
    <citation type="submission" date="2017-10" db="EMBL/GenBank/DDBJ databases">
        <title>Comparative genomics in systemic dimorphic fungi from Ajellomycetaceae.</title>
        <authorList>
            <person name="Munoz J.F."/>
            <person name="Mcewen J.G."/>
            <person name="Clay O.K."/>
            <person name="Cuomo C.A."/>
        </authorList>
    </citation>
    <scope>NUCLEOTIDE SEQUENCE [LARGE SCALE GENOMIC DNA]</scope>
    <source>
        <strain evidence="11 12">UAMH7299</strain>
    </source>
</reference>
<evidence type="ECO:0000256" key="7">
    <source>
        <dbReference type="ARBA" id="ARBA00023163"/>
    </source>
</evidence>
<sequence>MPASSRLGEALAQAAPKDVKLIVRHLATKPTPCAPIFSPAPGQSEEPTACANHFLTVSIAPKATRAGGKESADDVDDELFVFAVEVLVYTTAELTTVFVSKADSTGYTHLLNLPPKGKSLIRGVSTAFLSHIVRTQQRPGIRLVLSLFARAQNQYLFPGSIDNPNKHVLDDRALIKWWCRVADPILRRCEGETHGKTKNGLVEDNISDKADVEKETSSTSATAYLIVPGCDRFETRSFFPPSAKSDPQDRLRWLNSYPLKQLCAVPTAPPRCLIPRFPDDPKERFVSELDDEIPGITDSSSDSKNPGQWRSIKTLDQFWEMIAYRQECSSGRLVGFLWIVVNPPGMLNSAPIQRHDGQGAGSRISAIATPESSQNVGVDVSSIAPGLATILTAPLTQPSEATPGQAPDEIAKPLSPPLSRLSSFNEPTSNQEELSTTTQASATPATHDDSTIVLSEDAYQSILDHLLDLDFADVKLARESTKAWISKLADLVGSDRAKSRDEMLGDIIVGECEIVADSVTSSTPIVTTTTTTEATAGTSNMLSAGLVRKRKKPDVSMDENVVGDGGGLMTATSESVGGSTVSTSLAAQGTADQNNNATNGAASNVNILGAGLVRKKKKI</sequence>
<evidence type="ECO:0000256" key="2">
    <source>
        <dbReference type="ARBA" id="ARBA00013184"/>
    </source>
</evidence>
<dbReference type="GO" id="GO:0032931">
    <property type="term" value="F:histone H3K56 acetyltransferase activity"/>
    <property type="evidence" value="ECO:0007669"/>
    <property type="project" value="TreeGrafter"/>
</dbReference>
<gene>
    <name evidence="11" type="ORF">AJ80_01165</name>
</gene>
<keyword evidence="12" id="KW-1185">Reference proteome</keyword>
<evidence type="ECO:0000313" key="11">
    <source>
        <dbReference type="EMBL" id="PGH27208.1"/>
    </source>
</evidence>
<organism evidence="11 12">
    <name type="scientific">Polytolypa hystricis (strain UAMH7299)</name>
    <dbReference type="NCBI Taxonomy" id="1447883"/>
    <lineage>
        <taxon>Eukaryota</taxon>
        <taxon>Fungi</taxon>
        <taxon>Dikarya</taxon>
        <taxon>Ascomycota</taxon>
        <taxon>Pezizomycotina</taxon>
        <taxon>Eurotiomycetes</taxon>
        <taxon>Eurotiomycetidae</taxon>
        <taxon>Onygenales</taxon>
        <taxon>Onygenales incertae sedis</taxon>
        <taxon>Polytolypa</taxon>
    </lineage>
</organism>
<proteinExistence type="predicted"/>
<protein>
    <recommendedName>
        <fullName evidence="2">histone acetyltransferase</fullName>
        <ecNumber evidence="2">2.3.1.48</ecNumber>
    </recommendedName>
</protein>
<dbReference type="SMART" id="SM01250">
    <property type="entry name" value="KAT11"/>
    <property type="match status" value="1"/>
</dbReference>
<dbReference type="PANTHER" id="PTHR31571">
    <property type="entry name" value="ALTERED INHERITANCE OF MITOCHONDRIA PROTEIN 6"/>
    <property type="match status" value="1"/>
</dbReference>
<keyword evidence="6" id="KW-0805">Transcription regulation</keyword>
<feature type="compositionally biased region" description="Low complexity" evidence="10">
    <location>
        <begin position="435"/>
        <end position="445"/>
    </location>
</feature>
<comment type="catalytic activity">
    <reaction evidence="9">
        <text>L-lysyl-[histone] + acetyl-CoA = N(6)-acetyl-L-lysyl-[histone] + CoA + H(+)</text>
        <dbReference type="Rhea" id="RHEA:21992"/>
        <dbReference type="Rhea" id="RHEA-COMP:9845"/>
        <dbReference type="Rhea" id="RHEA-COMP:11338"/>
        <dbReference type="ChEBI" id="CHEBI:15378"/>
        <dbReference type="ChEBI" id="CHEBI:29969"/>
        <dbReference type="ChEBI" id="CHEBI:57287"/>
        <dbReference type="ChEBI" id="CHEBI:57288"/>
        <dbReference type="ChEBI" id="CHEBI:61930"/>
        <dbReference type="EC" id="2.3.1.48"/>
    </reaction>
    <physiologicalReaction direction="left-to-right" evidence="9">
        <dbReference type="Rhea" id="RHEA:21993"/>
    </physiologicalReaction>
</comment>
<evidence type="ECO:0000256" key="5">
    <source>
        <dbReference type="ARBA" id="ARBA00022990"/>
    </source>
</evidence>
<keyword evidence="8" id="KW-0539">Nucleus</keyword>
<dbReference type="GO" id="GO:0005634">
    <property type="term" value="C:nucleus"/>
    <property type="evidence" value="ECO:0007669"/>
    <property type="project" value="UniProtKB-SubCell"/>
</dbReference>
<dbReference type="STRING" id="1447883.A0A2B7Z254"/>
<dbReference type="PANTHER" id="PTHR31571:SF2">
    <property type="entry name" value="HISTONE ACETYLTRANSFERASE RTT109"/>
    <property type="match status" value="1"/>
</dbReference>
<dbReference type="InterPro" id="IPR016849">
    <property type="entry name" value="Rtt109"/>
</dbReference>
<dbReference type="PROSITE" id="PS51728">
    <property type="entry name" value="RTT109_HAT"/>
    <property type="match status" value="1"/>
</dbReference>
<dbReference type="InterPro" id="IPR051236">
    <property type="entry name" value="HAT_RTT109-like"/>
</dbReference>
<evidence type="ECO:0000256" key="10">
    <source>
        <dbReference type="SAM" id="MobiDB-lite"/>
    </source>
</evidence>
<dbReference type="EMBL" id="PDNA01000009">
    <property type="protein sequence ID" value="PGH27208.1"/>
    <property type="molecule type" value="Genomic_DNA"/>
</dbReference>
<dbReference type="AlphaFoldDB" id="A0A2B7Z254"/>
<evidence type="ECO:0000256" key="3">
    <source>
        <dbReference type="ARBA" id="ARBA00022679"/>
    </source>
</evidence>
<evidence type="ECO:0000256" key="1">
    <source>
        <dbReference type="ARBA" id="ARBA00004123"/>
    </source>
</evidence>
<evidence type="ECO:0000256" key="9">
    <source>
        <dbReference type="ARBA" id="ARBA00048940"/>
    </source>
</evidence>
<dbReference type="OrthoDB" id="3361892at2759"/>
<keyword evidence="5" id="KW-0007">Acetylation</keyword>
<evidence type="ECO:0000256" key="8">
    <source>
        <dbReference type="ARBA" id="ARBA00023242"/>
    </source>
</evidence>
<dbReference type="GO" id="GO:0006974">
    <property type="term" value="P:DNA damage response"/>
    <property type="evidence" value="ECO:0007669"/>
    <property type="project" value="UniProtKB-KW"/>
</dbReference>
<accession>A0A2B7Z254</accession>
<keyword evidence="3" id="KW-0808">Transferase</keyword>
<keyword evidence="4" id="KW-0227">DNA damage</keyword>
<dbReference type="EC" id="2.3.1.48" evidence="2"/>
<comment type="caution">
    <text evidence="11">The sequence shown here is derived from an EMBL/GenBank/DDBJ whole genome shotgun (WGS) entry which is preliminary data.</text>
</comment>
<feature type="region of interest" description="Disordered" evidence="10">
    <location>
        <begin position="397"/>
        <end position="449"/>
    </location>
</feature>
<dbReference type="InterPro" id="IPR013178">
    <property type="entry name" value="Histone_AcTrfase_Rtt109/CBP"/>
</dbReference>
<name>A0A2B7Z254_POLH7</name>
<feature type="compositionally biased region" description="Polar residues" evidence="10">
    <location>
        <begin position="424"/>
        <end position="434"/>
    </location>
</feature>